<evidence type="ECO:0000313" key="6">
    <source>
        <dbReference type="EMBL" id="AEP29529.1"/>
    </source>
</evidence>
<accession>G4QL58</accession>
<dbReference type="SUPFAM" id="SSF52540">
    <property type="entry name" value="P-loop containing nucleoside triphosphate hydrolases"/>
    <property type="match status" value="1"/>
</dbReference>
<dbReference type="Gene3D" id="3.40.50.300">
    <property type="entry name" value="P-loop containing nucleotide triphosphate hydrolases"/>
    <property type="match status" value="1"/>
</dbReference>
<dbReference type="GO" id="GO:1902495">
    <property type="term" value="C:transmembrane transporter complex"/>
    <property type="evidence" value="ECO:0007669"/>
    <property type="project" value="UniProtKB-ARBA"/>
</dbReference>
<keyword evidence="7" id="KW-1185">Reference proteome</keyword>
<evidence type="ECO:0000259" key="5">
    <source>
        <dbReference type="PROSITE" id="PS50893"/>
    </source>
</evidence>
<dbReference type="Pfam" id="PF00005">
    <property type="entry name" value="ABC_tran"/>
    <property type="match status" value="1"/>
</dbReference>
<evidence type="ECO:0000256" key="3">
    <source>
        <dbReference type="ARBA" id="ARBA00022840"/>
    </source>
</evidence>
<dbReference type="CDD" id="cd03255">
    <property type="entry name" value="ABC_MJ0796_LolCDE_FtsE"/>
    <property type="match status" value="1"/>
</dbReference>
<dbReference type="PROSITE" id="PS00211">
    <property type="entry name" value="ABC_TRANSPORTER_1"/>
    <property type="match status" value="1"/>
</dbReference>
<dbReference type="GO" id="GO:0005524">
    <property type="term" value="F:ATP binding"/>
    <property type="evidence" value="ECO:0007669"/>
    <property type="project" value="UniProtKB-KW"/>
</dbReference>
<dbReference type="GO" id="GO:0022857">
    <property type="term" value="F:transmembrane transporter activity"/>
    <property type="evidence" value="ECO:0007669"/>
    <property type="project" value="UniProtKB-ARBA"/>
</dbReference>
<reference evidence="6 7" key="1">
    <citation type="journal article" date="2011" name="J. Bacteriol.">
        <title>Complete genome sequence of seawater bacterium Glaciecola nitratireducens FR1064T.</title>
        <authorList>
            <person name="Bian F."/>
            <person name="Qin Q.L."/>
            <person name="Xie B.B."/>
            <person name="Shu Y.L."/>
            <person name="Zhang X.Y."/>
            <person name="Yu Y."/>
            <person name="Chen B."/>
            <person name="Chen X.L."/>
            <person name="Zhou B.C."/>
            <person name="Zhang Y.Z."/>
        </authorList>
    </citation>
    <scope>NUCLEOTIDE SEQUENCE [LARGE SCALE GENOMIC DNA]</scope>
    <source>
        <strain evidence="7">JCM 12485 / KCTC 12276 / FR1064</strain>
    </source>
</reference>
<dbReference type="InterPro" id="IPR017911">
    <property type="entry name" value="MacB-like_ATP-bd"/>
</dbReference>
<organism evidence="6 7">
    <name type="scientific">Glaciecola nitratireducens (strain JCM 12485 / KCTC 12276 / FR1064)</name>
    <dbReference type="NCBI Taxonomy" id="1085623"/>
    <lineage>
        <taxon>Bacteria</taxon>
        <taxon>Pseudomonadati</taxon>
        <taxon>Pseudomonadota</taxon>
        <taxon>Gammaproteobacteria</taxon>
        <taxon>Alteromonadales</taxon>
        <taxon>Alteromonadaceae</taxon>
        <taxon>Brumicola</taxon>
    </lineage>
</organism>
<feature type="domain" description="ABC transporter" evidence="5">
    <location>
        <begin position="8"/>
        <end position="236"/>
    </location>
</feature>
<protein>
    <submittedName>
        <fullName evidence="6">ABC transporter related protein</fullName>
    </submittedName>
</protein>
<dbReference type="SMART" id="SM00382">
    <property type="entry name" value="AAA"/>
    <property type="match status" value="1"/>
</dbReference>
<dbReference type="PANTHER" id="PTHR42798:SF2">
    <property type="entry name" value="ABC TRANSPORTER ATP-BINDING PROTEIN MG467-RELATED"/>
    <property type="match status" value="1"/>
</dbReference>
<dbReference type="InterPro" id="IPR027417">
    <property type="entry name" value="P-loop_NTPase"/>
</dbReference>
<dbReference type="Proteomes" id="UP000009282">
    <property type="component" value="Chromosome"/>
</dbReference>
<keyword evidence="3" id="KW-0067">ATP-binding</keyword>
<name>G4QL58_GLANF</name>
<dbReference type="InterPro" id="IPR003439">
    <property type="entry name" value="ABC_transporter-like_ATP-bd"/>
</dbReference>
<dbReference type="PROSITE" id="PS50893">
    <property type="entry name" value="ABC_TRANSPORTER_2"/>
    <property type="match status" value="1"/>
</dbReference>
<dbReference type="GO" id="GO:0016887">
    <property type="term" value="F:ATP hydrolysis activity"/>
    <property type="evidence" value="ECO:0007669"/>
    <property type="project" value="InterPro"/>
</dbReference>
<sequence length="236" mass="25621">MTTAPAMIETKSVIKKVNTSEGELQILQPISFTVKPGESVAIIGASGSGKSTLLGLLAGLDEVSGGHIMIDGEALHAMDEEQRARLRGEKVGFIFQSFMLVQSLTALENVMLPAEIAGLSDPKKRAQKILDQVGLDHRANHFPNQLSGGEQQRVAIARAFITNPKILFADEPTGNLDSTNSLKVENLLFDLNKESNTTLVLVTHDDELAQRCQRQLRMHAGELTEQTQPLKVVSGE</sequence>
<dbReference type="KEGG" id="gni:GNIT_1410"/>
<keyword evidence="1" id="KW-0813">Transport</keyword>
<dbReference type="AlphaFoldDB" id="G4QL58"/>
<proteinExistence type="inferred from homology"/>
<evidence type="ECO:0000313" key="7">
    <source>
        <dbReference type="Proteomes" id="UP000009282"/>
    </source>
</evidence>
<dbReference type="eggNOG" id="COG4181">
    <property type="taxonomic scope" value="Bacteria"/>
</dbReference>
<dbReference type="EMBL" id="CP003060">
    <property type="protein sequence ID" value="AEP29529.1"/>
    <property type="molecule type" value="Genomic_DNA"/>
</dbReference>
<evidence type="ECO:0000256" key="4">
    <source>
        <dbReference type="ARBA" id="ARBA00038388"/>
    </source>
</evidence>
<keyword evidence="2" id="KW-0547">Nucleotide-binding</keyword>
<dbReference type="HOGENOM" id="CLU_000604_1_22_6"/>
<evidence type="ECO:0000256" key="2">
    <source>
        <dbReference type="ARBA" id="ARBA00022741"/>
    </source>
</evidence>
<comment type="similarity">
    <text evidence="4">Belongs to the ABC transporter superfamily. Macrolide exporter (TC 3.A.1.122) family.</text>
</comment>
<gene>
    <name evidence="6" type="ordered locus">GNIT_1410</name>
</gene>
<dbReference type="FunFam" id="3.40.50.300:FF:000032">
    <property type="entry name" value="Export ABC transporter ATP-binding protein"/>
    <property type="match status" value="1"/>
</dbReference>
<dbReference type="InterPro" id="IPR017871">
    <property type="entry name" value="ABC_transporter-like_CS"/>
</dbReference>
<dbReference type="PANTHER" id="PTHR42798">
    <property type="entry name" value="LIPOPROTEIN-RELEASING SYSTEM ATP-BINDING PROTEIN LOLD"/>
    <property type="match status" value="1"/>
</dbReference>
<dbReference type="InterPro" id="IPR003593">
    <property type="entry name" value="AAA+_ATPase"/>
</dbReference>
<evidence type="ECO:0000256" key="1">
    <source>
        <dbReference type="ARBA" id="ARBA00022448"/>
    </source>
</evidence>
<dbReference type="STRING" id="1085623.GNIT_1410"/>